<keyword evidence="1" id="KW-0732">Signal</keyword>
<evidence type="ECO:0000256" key="1">
    <source>
        <dbReference type="SAM" id="SignalP"/>
    </source>
</evidence>
<feature type="chain" id="PRO_5021828039" evidence="1">
    <location>
        <begin position="31"/>
        <end position="289"/>
    </location>
</feature>
<accession>A0A560J7B8</accession>
<comment type="caution">
    <text evidence="2">The sequence shown here is derived from an EMBL/GenBank/DDBJ whole genome shotgun (WGS) entry which is preliminary data.</text>
</comment>
<dbReference type="AlphaFoldDB" id="A0A560J7B8"/>
<reference evidence="2 3" key="1">
    <citation type="submission" date="2019-06" db="EMBL/GenBank/DDBJ databases">
        <title>Genomic Encyclopedia of Type Strains, Phase IV (KMG-V): Genome sequencing to study the core and pangenomes of soil and plant-associated prokaryotes.</title>
        <authorList>
            <person name="Whitman W."/>
        </authorList>
    </citation>
    <scope>NUCLEOTIDE SEQUENCE [LARGE SCALE GENOMIC DNA]</scope>
    <source>
        <strain evidence="2 3">BR 10556</strain>
    </source>
</reference>
<dbReference type="EMBL" id="VITW01000001">
    <property type="protein sequence ID" value="TWB84298.1"/>
    <property type="molecule type" value="Genomic_DNA"/>
</dbReference>
<dbReference type="RefSeq" id="WP_245326893.1">
    <property type="nucleotide sequence ID" value="NZ_LWIG01000026.1"/>
</dbReference>
<name>A0A560J7B8_9BRAD</name>
<dbReference type="SUPFAM" id="SSF81901">
    <property type="entry name" value="HCP-like"/>
    <property type="match status" value="1"/>
</dbReference>
<dbReference type="InterPro" id="IPR011990">
    <property type="entry name" value="TPR-like_helical_dom_sf"/>
</dbReference>
<sequence length="289" mass="30095">MPKMRFRAAAALVLTALLGPALWMPAIAIAAPADIATCDRLAAHPSDPDKPANVRGTLNIADVPAALKACKTAAAMPDAPRRIWTELGRAYEFDRQIAEAANAYRKAADAGSSTAMAGLGVLLLQGNGIKKDIAEGRVLIEKAANAGDVEGMLNLGSLYGAGIGGKSDLALARKWYAKAAEANSAEAMYQLGLMMQDADGGPKDDVAAKALFEKAAALDHADALERLGAYAEAGRAGEKDAKAAIAFYKRAAALGNEDAGKALERLRCPYQLKDRSNGKPVGRICFDGG</sequence>
<dbReference type="Gene3D" id="1.25.40.10">
    <property type="entry name" value="Tetratricopeptide repeat domain"/>
    <property type="match status" value="1"/>
</dbReference>
<feature type="signal peptide" evidence="1">
    <location>
        <begin position="1"/>
        <end position="30"/>
    </location>
</feature>
<dbReference type="InterPro" id="IPR052945">
    <property type="entry name" value="Mitotic_Regulator"/>
</dbReference>
<protein>
    <submittedName>
        <fullName evidence="2">TPR repeat protein</fullName>
    </submittedName>
</protein>
<dbReference type="InterPro" id="IPR006597">
    <property type="entry name" value="Sel1-like"/>
</dbReference>
<gene>
    <name evidence="2" type="ORF">FBZ95_101742</name>
</gene>
<keyword evidence="3" id="KW-1185">Reference proteome</keyword>
<proteinExistence type="predicted"/>
<dbReference type="PANTHER" id="PTHR43628">
    <property type="entry name" value="ACTIVATOR OF C KINASE PROTEIN 1-RELATED"/>
    <property type="match status" value="1"/>
</dbReference>
<dbReference type="Pfam" id="PF08238">
    <property type="entry name" value="Sel1"/>
    <property type="match status" value="4"/>
</dbReference>
<dbReference type="Proteomes" id="UP000315914">
    <property type="component" value="Unassembled WGS sequence"/>
</dbReference>
<organism evidence="2 3">
    <name type="scientific">Bradyrhizobium sacchari</name>
    <dbReference type="NCBI Taxonomy" id="1399419"/>
    <lineage>
        <taxon>Bacteria</taxon>
        <taxon>Pseudomonadati</taxon>
        <taxon>Pseudomonadota</taxon>
        <taxon>Alphaproteobacteria</taxon>
        <taxon>Hyphomicrobiales</taxon>
        <taxon>Nitrobacteraceae</taxon>
        <taxon>Bradyrhizobium</taxon>
    </lineage>
</organism>
<dbReference type="STRING" id="1399419.A5906_03395"/>
<dbReference type="SMART" id="SM00671">
    <property type="entry name" value="SEL1"/>
    <property type="match status" value="5"/>
</dbReference>
<evidence type="ECO:0000313" key="3">
    <source>
        <dbReference type="Proteomes" id="UP000315914"/>
    </source>
</evidence>
<dbReference type="PANTHER" id="PTHR43628:SF1">
    <property type="entry name" value="CHITIN SYNTHASE REGULATORY FACTOR 2-RELATED"/>
    <property type="match status" value="1"/>
</dbReference>
<evidence type="ECO:0000313" key="2">
    <source>
        <dbReference type="EMBL" id="TWB84298.1"/>
    </source>
</evidence>